<reference evidence="8" key="1">
    <citation type="journal article" date="2019" name="Int. J. Syst. Evol. Microbiol.">
        <title>The Global Catalogue of Microorganisms (GCM) 10K type strain sequencing project: providing services to taxonomists for standard genome sequencing and annotation.</title>
        <authorList>
            <consortium name="The Broad Institute Genomics Platform"/>
            <consortium name="The Broad Institute Genome Sequencing Center for Infectious Disease"/>
            <person name="Wu L."/>
            <person name="Ma J."/>
        </authorList>
    </citation>
    <scope>NUCLEOTIDE SEQUENCE [LARGE SCALE GENOMIC DNA]</scope>
    <source>
        <strain evidence="8">KCTC 12848</strain>
    </source>
</reference>
<evidence type="ECO:0000256" key="3">
    <source>
        <dbReference type="ARBA" id="ARBA00023157"/>
    </source>
</evidence>
<dbReference type="InterPro" id="IPR050654">
    <property type="entry name" value="AChE-related_enzymes"/>
</dbReference>
<feature type="region of interest" description="Disordered" evidence="5">
    <location>
        <begin position="36"/>
        <end position="64"/>
    </location>
</feature>
<dbReference type="Gene3D" id="3.40.50.1820">
    <property type="entry name" value="alpha/beta hydrolase"/>
    <property type="match status" value="1"/>
</dbReference>
<keyword evidence="3" id="KW-1015">Disulfide bond</keyword>
<dbReference type="InterPro" id="IPR019819">
    <property type="entry name" value="Carboxylesterase_B_CS"/>
</dbReference>
<evidence type="ECO:0000256" key="5">
    <source>
        <dbReference type="SAM" id="MobiDB-lite"/>
    </source>
</evidence>
<evidence type="ECO:0000256" key="4">
    <source>
        <dbReference type="RuleBase" id="RU361235"/>
    </source>
</evidence>
<dbReference type="PANTHER" id="PTHR43918">
    <property type="entry name" value="ACETYLCHOLINESTERASE"/>
    <property type="match status" value="1"/>
</dbReference>
<comment type="caution">
    <text evidence="7">The sequence shown here is derived from an EMBL/GenBank/DDBJ whole genome shotgun (WGS) entry which is preliminary data.</text>
</comment>
<evidence type="ECO:0000313" key="8">
    <source>
        <dbReference type="Proteomes" id="UP001595833"/>
    </source>
</evidence>
<dbReference type="RefSeq" id="WP_344040876.1">
    <property type="nucleotide sequence ID" value="NZ_BAAAKE010000025.1"/>
</dbReference>
<dbReference type="PRINTS" id="PR00878">
    <property type="entry name" value="CHOLNESTRASE"/>
</dbReference>
<dbReference type="Pfam" id="PF00135">
    <property type="entry name" value="COesterase"/>
    <property type="match status" value="2"/>
</dbReference>
<evidence type="ECO:0000313" key="7">
    <source>
        <dbReference type="EMBL" id="MFC5055819.1"/>
    </source>
</evidence>
<dbReference type="InterPro" id="IPR029058">
    <property type="entry name" value="AB_hydrolase_fold"/>
</dbReference>
<dbReference type="SUPFAM" id="SSF53474">
    <property type="entry name" value="alpha/beta-Hydrolases"/>
    <property type="match status" value="1"/>
</dbReference>
<comment type="similarity">
    <text evidence="1 4">Belongs to the type-B carboxylesterase/lipase family.</text>
</comment>
<name>A0ABV9XZS4_9PSEU</name>
<sequence length="495" mass="52441">MTDRPTVHTARGPVVGRRAGDVLRFAGIPFARPRRFRPPEDVRPWREPRDAGGFGPDAPQPAGSSLDGLVGAPTRPWDEDDCLTVNVWTPAADAGRRPVLVWLHGGGFLSGSGSEPWYDGTRTAAAHDVVLVTLNYRLGVFGFLRLAGLLDGDHAASGNTGLLDQLAGLRWVRDNVEAFGGDPGNVTLFGQSAGASSAAALLAAPDARGLFAKVVIQSGGVLEPNGAEEAESVADRFLRSAGLDRSTAAELLTAPAEQVLRRQAAFCATTMPDKLGGQLFKPVVDGDLLPTGLLDAVRAGRTAAVPLVVGANRDDARTATGVGPPRPVLEHVVGALLTGLGHPVRETLADYAAPGRDPLVDVMTDWVFHRPATELADAHARAGGAVWAYRFDWCPDPAERPLGACHSMELPFVFDALDHLGATDLYGSAPPRHLARRVNGAWARFARTGDPDPGAWPRYGEDRVTMVFDDESRAVADPNGAAHGRLWRVAVGGDR</sequence>
<dbReference type="PANTHER" id="PTHR43918:SF4">
    <property type="entry name" value="CARBOXYLIC ESTER HYDROLASE"/>
    <property type="match status" value="1"/>
</dbReference>
<dbReference type="PROSITE" id="PS00122">
    <property type="entry name" value="CARBOXYLESTERASE_B_1"/>
    <property type="match status" value="1"/>
</dbReference>
<organism evidence="7 8">
    <name type="scientific">Saccharothrix xinjiangensis</name>
    <dbReference type="NCBI Taxonomy" id="204798"/>
    <lineage>
        <taxon>Bacteria</taxon>
        <taxon>Bacillati</taxon>
        <taxon>Actinomycetota</taxon>
        <taxon>Actinomycetes</taxon>
        <taxon>Pseudonocardiales</taxon>
        <taxon>Pseudonocardiaceae</taxon>
        <taxon>Saccharothrix</taxon>
    </lineage>
</organism>
<feature type="domain" description="Carboxylesterase type B" evidence="6">
    <location>
        <begin position="356"/>
        <end position="466"/>
    </location>
</feature>
<dbReference type="PROSITE" id="PS00941">
    <property type="entry name" value="CARBOXYLESTERASE_B_2"/>
    <property type="match status" value="1"/>
</dbReference>
<dbReference type="InterPro" id="IPR019826">
    <property type="entry name" value="Carboxylesterase_B_AS"/>
</dbReference>
<dbReference type="Proteomes" id="UP001595833">
    <property type="component" value="Unassembled WGS sequence"/>
</dbReference>
<dbReference type="InterPro" id="IPR000997">
    <property type="entry name" value="Cholinesterase"/>
</dbReference>
<accession>A0ABV9XZS4</accession>
<feature type="compositionally biased region" description="Basic and acidic residues" evidence="5">
    <location>
        <begin position="37"/>
        <end position="50"/>
    </location>
</feature>
<dbReference type="EMBL" id="JBHSJB010000017">
    <property type="protein sequence ID" value="MFC5055819.1"/>
    <property type="molecule type" value="Genomic_DNA"/>
</dbReference>
<feature type="domain" description="Carboxylesterase type B" evidence="6">
    <location>
        <begin position="4"/>
        <end position="317"/>
    </location>
</feature>
<dbReference type="EC" id="3.1.1.-" evidence="4"/>
<evidence type="ECO:0000259" key="6">
    <source>
        <dbReference type="Pfam" id="PF00135"/>
    </source>
</evidence>
<evidence type="ECO:0000256" key="1">
    <source>
        <dbReference type="ARBA" id="ARBA00005964"/>
    </source>
</evidence>
<protein>
    <recommendedName>
        <fullName evidence="4">Carboxylic ester hydrolase</fullName>
        <ecNumber evidence="4">3.1.1.-</ecNumber>
    </recommendedName>
</protein>
<gene>
    <name evidence="7" type="ORF">ACFPFM_18920</name>
</gene>
<keyword evidence="2 4" id="KW-0378">Hydrolase</keyword>
<evidence type="ECO:0000256" key="2">
    <source>
        <dbReference type="ARBA" id="ARBA00022801"/>
    </source>
</evidence>
<proteinExistence type="inferred from homology"/>
<dbReference type="InterPro" id="IPR002018">
    <property type="entry name" value="CarbesteraseB"/>
</dbReference>
<keyword evidence="8" id="KW-1185">Reference proteome</keyword>